<proteinExistence type="predicted"/>
<gene>
    <name evidence="1" type="ORF">CEXT_381941</name>
</gene>
<accession>A0AAV4VU46</accession>
<dbReference type="EMBL" id="BPLR01015121">
    <property type="protein sequence ID" value="GIY73781.1"/>
    <property type="molecule type" value="Genomic_DNA"/>
</dbReference>
<organism evidence="1 2">
    <name type="scientific">Caerostris extrusa</name>
    <name type="common">Bark spider</name>
    <name type="synonym">Caerostris bankana</name>
    <dbReference type="NCBI Taxonomy" id="172846"/>
    <lineage>
        <taxon>Eukaryota</taxon>
        <taxon>Metazoa</taxon>
        <taxon>Ecdysozoa</taxon>
        <taxon>Arthropoda</taxon>
        <taxon>Chelicerata</taxon>
        <taxon>Arachnida</taxon>
        <taxon>Araneae</taxon>
        <taxon>Araneomorphae</taxon>
        <taxon>Entelegynae</taxon>
        <taxon>Araneoidea</taxon>
        <taxon>Araneidae</taxon>
        <taxon>Caerostris</taxon>
    </lineage>
</organism>
<dbReference type="Proteomes" id="UP001054945">
    <property type="component" value="Unassembled WGS sequence"/>
</dbReference>
<keyword evidence="2" id="KW-1185">Reference proteome</keyword>
<sequence>MTQARSVGWGWTFDQWHQERKIEAKVTFSCRGGRGERTGFSTSINQIVRSITSQNMNSLPVVWLPVAHCFGNKELVNKI</sequence>
<name>A0AAV4VU46_CAEEX</name>
<comment type="caution">
    <text evidence="1">The sequence shown here is derived from an EMBL/GenBank/DDBJ whole genome shotgun (WGS) entry which is preliminary data.</text>
</comment>
<reference evidence="1 2" key="1">
    <citation type="submission" date="2021-06" db="EMBL/GenBank/DDBJ databases">
        <title>Caerostris extrusa draft genome.</title>
        <authorList>
            <person name="Kono N."/>
            <person name="Arakawa K."/>
        </authorList>
    </citation>
    <scope>NUCLEOTIDE SEQUENCE [LARGE SCALE GENOMIC DNA]</scope>
</reference>
<protein>
    <submittedName>
        <fullName evidence="1">Uncharacterized protein</fullName>
    </submittedName>
</protein>
<evidence type="ECO:0000313" key="1">
    <source>
        <dbReference type="EMBL" id="GIY73781.1"/>
    </source>
</evidence>
<evidence type="ECO:0000313" key="2">
    <source>
        <dbReference type="Proteomes" id="UP001054945"/>
    </source>
</evidence>
<dbReference type="AlphaFoldDB" id="A0AAV4VU46"/>